<comment type="caution">
    <text evidence="2">The sequence shown here is derived from an EMBL/GenBank/DDBJ whole genome shotgun (WGS) entry which is preliminary data.</text>
</comment>
<reference evidence="2 3" key="1">
    <citation type="journal article" date="2019" name="Nat. Ecol. Evol.">
        <title>Megaphylogeny resolves global patterns of mushroom evolution.</title>
        <authorList>
            <person name="Varga T."/>
            <person name="Krizsan K."/>
            <person name="Foldi C."/>
            <person name="Dima B."/>
            <person name="Sanchez-Garcia M."/>
            <person name="Sanchez-Ramirez S."/>
            <person name="Szollosi G.J."/>
            <person name="Szarkandi J.G."/>
            <person name="Papp V."/>
            <person name="Albert L."/>
            <person name="Andreopoulos W."/>
            <person name="Angelini C."/>
            <person name="Antonin V."/>
            <person name="Barry K.W."/>
            <person name="Bougher N.L."/>
            <person name="Buchanan P."/>
            <person name="Buyck B."/>
            <person name="Bense V."/>
            <person name="Catcheside P."/>
            <person name="Chovatia M."/>
            <person name="Cooper J."/>
            <person name="Damon W."/>
            <person name="Desjardin D."/>
            <person name="Finy P."/>
            <person name="Geml J."/>
            <person name="Haridas S."/>
            <person name="Hughes K."/>
            <person name="Justo A."/>
            <person name="Karasinski D."/>
            <person name="Kautmanova I."/>
            <person name="Kiss B."/>
            <person name="Kocsube S."/>
            <person name="Kotiranta H."/>
            <person name="LaButti K.M."/>
            <person name="Lechner B.E."/>
            <person name="Liimatainen K."/>
            <person name="Lipzen A."/>
            <person name="Lukacs Z."/>
            <person name="Mihaltcheva S."/>
            <person name="Morgado L.N."/>
            <person name="Niskanen T."/>
            <person name="Noordeloos M.E."/>
            <person name="Ohm R.A."/>
            <person name="Ortiz-Santana B."/>
            <person name="Ovrebo C."/>
            <person name="Racz N."/>
            <person name="Riley R."/>
            <person name="Savchenko A."/>
            <person name="Shiryaev A."/>
            <person name="Soop K."/>
            <person name="Spirin V."/>
            <person name="Szebenyi C."/>
            <person name="Tomsovsky M."/>
            <person name="Tulloss R.E."/>
            <person name="Uehling J."/>
            <person name="Grigoriev I.V."/>
            <person name="Vagvolgyi C."/>
            <person name="Papp T."/>
            <person name="Martin F.M."/>
            <person name="Miettinen O."/>
            <person name="Hibbett D.S."/>
            <person name="Nagy L.G."/>
        </authorList>
    </citation>
    <scope>NUCLEOTIDE SEQUENCE [LARGE SCALE GENOMIC DNA]</scope>
    <source>
        <strain evidence="2 3">FP101781</strain>
    </source>
</reference>
<sequence length="182" mass="18885">MPSSAHPYMVGQQSSSRAHLEPSRVGADAILMAAWIEVARPRLAAALTVMTSLLDLDGSSSPYGSHLALLDLDGYPSPLSSPYGNHLALLDLDGYPSPPSSPYGNDPALLDLLEGVDGGGVTLHPSHAMVNATVRPPVKAKAEIRSLAPAETLAPEARAITVHHLVVIHEGASGLCTSSSTQ</sequence>
<dbReference type="AlphaFoldDB" id="A0A4Y7SZM9"/>
<protein>
    <submittedName>
        <fullName evidence="2">Uncharacterized protein</fullName>
    </submittedName>
</protein>
<proteinExistence type="predicted"/>
<organism evidence="2 3">
    <name type="scientific">Coprinellus micaceus</name>
    <name type="common">Glistening ink-cap mushroom</name>
    <name type="synonym">Coprinus micaceus</name>
    <dbReference type="NCBI Taxonomy" id="71717"/>
    <lineage>
        <taxon>Eukaryota</taxon>
        <taxon>Fungi</taxon>
        <taxon>Dikarya</taxon>
        <taxon>Basidiomycota</taxon>
        <taxon>Agaricomycotina</taxon>
        <taxon>Agaricomycetes</taxon>
        <taxon>Agaricomycetidae</taxon>
        <taxon>Agaricales</taxon>
        <taxon>Agaricineae</taxon>
        <taxon>Psathyrellaceae</taxon>
        <taxon>Coprinellus</taxon>
    </lineage>
</organism>
<dbReference type="Proteomes" id="UP000298030">
    <property type="component" value="Unassembled WGS sequence"/>
</dbReference>
<evidence type="ECO:0000313" key="3">
    <source>
        <dbReference type="Proteomes" id="UP000298030"/>
    </source>
</evidence>
<accession>A0A4Y7SZM9</accession>
<gene>
    <name evidence="2" type="ORF">FA13DRAFT_1883882</name>
</gene>
<evidence type="ECO:0000256" key="1">
    <source>
        <dbReference type="SAM" id="MobiDB-lite"/>
    </source>
</evidence>
<dbReference type="EMBL" id="QPFP01000041">
    <property type="protein sequence ID" value="TEB27310.1"/>
    <property type="molecule type" value="Genomic_DNA"/>
</dbReference>
<keyword evidence="3" id="KW-1185">Reference proteome</keyword>
<feature type="region of interest" description="Disordered" evidence="1">
    <location>
        <begin position="1"/>
        <end position="20"/>
    </location>
</feature>
<name>A0A4Y7SZM9_COPMI</name>
<evidence type="ECO:0000313" key="2">
    <source>
        <dbReference type="EMBL" id="TEB27310.1"/>
    </source>
</evidence>